<dbReference type="PANTHER" id="PTHR33495">
    <property type="entry name" value="ANTI-SIGMA FACTOR ANTAGONIST TM_1081-RELATED-RELATED"/>
    <property type="match status" value="1"/>
</dbReference>
<feature type="domain" description="STAS" evidence="1">
    <location>
        <begin position="1"/>
        <end position="96"/>
    </location>
</feature>
<comment type="caution">
    <text evidence="2">The sequence shown here is derived from an EMBL/GenBank/DDBJ whole genome shotgun (WGS) entry which is preliminary data.</text>
</comment>
<dbReference type="InterPro" id="IPR002645">
    <property type="entry name" value="STAS_dom"/>
</dbReference>
<name>A0ABS1M0D2_9NOCA</name>
<dbReference type="SUPFAM" id="SSF52091">
    <property type="entry name" value="SpoIIaa-like"/>
    <property type="match status" value="1"/>
</dbReference>
<dbReference type="Pfam" id="PF01740">
    <property type="entry name" value="STAS"/>
    <property type="match status" value="1"/>
</dbReference>
<evidence type="ECO:0000313" key="3">
    <source>
        <dbReference type="Proteomes" id="UP000602198"/>
    </source>
</evidence>
<keyword evidence="3" id="KW-1185">Reference proteome</keyword>
<evidence type="ECO:0000259" key="1">
    <source>
        <dbReference type="PROSITE" id="PS50801"/>
    </source>
</evidence>
<dbReference type="Proteomes" id="UP000602198">
    <property type="component" value="Unassembled WGS sequence"/>
</dbReference>
<dbReference type="PANTHER" id="PTHR33495:SF2">
    <property type="entry name" value="ANTI-SIGMA FACTOR ANTAGONIST TM_1081-RELATED"/>
    <property type="match status" value="1"/>
</dbReference>
<gene>
    <name evidence="2" type="ORF">JK358_06965</name>
</gene>
<organism evidence="2 3">
    <name type="scientific">Nocardia acididurans</name>
    <dbReference type="NCBI Taxonomy" id="2802282"/>
    <lineage>
        <taxon>Bacteria</taxon>
        <taxon>Bacillati</taxon>
        <taxon>Actinomycetota</taxon>
        <taxon>Actinomycetes</taxon>
        <taxon>Mycobacteriales</taxon>
        <taxon>Nocardiaceae</taxon>
        <taxon>Nocardia</taxon>
    </lineage>
</organism>
<dbReference type="PROSITE" id="PS50801">
    <property type="entry name" value="STAS"/>
    <property type="match status" value="1"/>
</dbReference>
<proteinExistence type="predicted"/>
<dbReference type="InterPro" id="IPR036513">
    <property type="entry name" value="STAS_dom_sf"/>
</dbReference>
<dbReference type="EMBL" id="JAERRJ010000002">
    <property type="protein sequence ID" value="MBL1074133.1"/>
    <property type="molecule type" value="Genomic_DNA"/>
</dbReference>
<protein>
    <submittedName>
        <fullName evidence="2">STAS domain-containing protein</fullName>
    </submittedName>
</protein>
<dbReference type="CDD" id="cd07043">
    <property type="entry name" value="STAS_anti-anti-sigma_factors"/>
    <property type="match status" value="1"/>
</dbReference>
<evidence type="ECO:0000313" key="2">
    <source>
        <dbReference type="EMBL" id="MBL1074133.1"/>
    </source>
</evidence>
<sequence length="96" mass="10286">MRVEGELDAAVFPEFAKALDEAVTSSSRAVVVDFRQTRFLSIGSALALPAAKEAAAAGGVDLRVVATRREVERVLEVTGVRPLFCHFRTVQAALEA</sequence>
<accession>A0ABS1M0D2</accession>
<dbReference type="RefSeq" id="WP_201944962.1">
    <property type="nucleotide sequence ID" value="NZ_JAERRJ010000002.1"/>
</dbReference>
<dbReference type="Gene3D" id="3.30.750.24">
    <property type="entry name" value="STAS domain"/>
    <property type="match status" value="1"/>
</dbReference>
<reference evidence="2 3" key="1">
    <citation type="submission" date="2021-01" db="EMBL/GenBank/DDBJ databases">
        <title>WGS of actinomycetes isolated from Thailand.</title>
        <authorList>
            <person name="Thawai C."/>
        </authorList>
    </citation>
    <scope>NUCLEOTIDE SEQUENCE [LARGE SCALE GENOMIC DNA]</scope>
    <source>
        <strain evidence="2 3">LPG 2</strain>
    </source>
</reference>